<feature type="region of interest" description="Disordered" evidence="1">
    <location>
        <begin position="172"/>
        <end position="223"/>
    </location>
</feature>
<comment type="caution">
    <text evidence="4">The sequence shown here is derived from an EMBL/GenBank/DDBJ whole genome shotgun (WGS) entry which is preliminary data.</text>
</comment>
<accession>A0AAW8T9I7</accession>
<keyword evidence="2" id="KW-1133">Transmembrane helix</keyword>
<feature type="signal peptide" evidence="3">
    <location>
        <begin position="1"/>
        <end position="21"/>
    </location>
</feature>
<dbReference type="AlphaFoldDB" id="A0AAW8T9I7"/>
<organism evidence="4 5">
    <name type="scientific">Enterococcus raffinosus</name>
    <dbReference type="NCBI Taxonomy" id="71452"/>
    <lineage>
        <taxon>Bacteria</taxon>
        <taxon>Bacillati</taxon>
        <taxon>Bacillota</taxon>
        <taxon>Bacilli</taxon>
        <taxon>Lactobacillales</taxon>
        <taxon>Enterococcaceae</taxon>
        <taxon>Enterococcus</taxon>
    </lineage>
</organism>
<keyword evidence="2" id="KW-0472">Membrane</keyword>
<feature type="compositionally biased region" description="Low complexity" evidence="1">
    <location>
        <begin position="179"/>
        <end position="203"/>
    </location>
</feature>
<evidence type="ECO:0000256" key="1">
    <source>
        <dbReference type="SAM" id="MobiDB-lite"/>
    </source>
</evidence>
<dbReference type="Proteomes" id="UP001254770">
    <property type="component" value="Unassembled WGS sequence"/>
</dbReference>
<dbReference type="RefSeq" id="WP_311816871.1">
    <property type="nucleotide sequence ID" value="NZ_JARPXG010000022.1"/>
</dbReference>
<feature type="transmembrane region" description="Helical" evidence="2">
    <location>
        <begin position="231"/>
        <end position="249"/>
    </location>
</feature>
<name>A0AAW8T9I7_9ENTE</name>
<gene>
    <name evidence="4" type="ORF">P7D69_16640</name>
</gene>
<keyword evidence="3" id="KW-0732">Signal</keyword>
<keyword evidence="2" id="KW-0812">Transmembrane</keyword>
<feature type="chain" id="PRO_5043353507" evidence="3">
    <location>
        <begin position="22"/>
        <end position="257"/>
    </location>
</feature>
<evidence type="ECO:0000256" key="3">
    <source>
        <dbReference type="SAM" id="SignalP"/>
    </source>
</evidence>
<sequence>MKLAKTVFVLLMGCFSFFGLTMTGDAAKTLPPGMVIGDAEGVYATPEGQYYVDLVDILPGETYEKEITIRSLDLEEPFSLGLLVEKGEQSGQIDWSDYITMTLTLDGEEIYQGPLLGDGRSDWSKTPLALGVCNYGTDKLLNAHFKVDSSLTNEHYRESNVLTFHWTFVGTKDQPTEPTKPTDSSTTAPSSSSTPTSPSSSFSGGAGRRNDPTPGASGKQYPRTGEDIRDALYKFLVGVLLVLIVLFLWQKRKEEQE</sequence>
<protein>
    <submittedName>
        <fullName evidence="4">Cell wall protein</fullName>
    </submittedName>
</protein>
<evidence type="ECO:0000256" key="2">
    <source>
        <dbReference type="SAM" id="Phobius"/>
    </source>
</evidence>
<reference evidence="4" key="1">
    <citation type="submission" date="2023-03" db="EMBL/GenBank/DDBJ databases">
        <authorList>
            <person name="Shen W."/>
            <person name="Cai J."/>
        </authorList>
    </citation>
    <scope>NUCLEOTIDE SEQUENCE</scope>
    <source>
        <strain evidence="4">Y15</strain>
    </source>
</reference>
<evidence type="ECO:0000313" key="5">
    <source>
        <dbReference type="Proteomes" id="UP001254770"/>
    </source>
</evidence>
<proteinExistence type="predicted"/>
<evidence type="ECO:0000313" key="4">
    <source>
        <dbReference type="EMBL" id="MDT2545978.1"/>
    </source>
</evidence>
<dbReference type="EMBL" id="JARPXL010000021">
    <property type="protein sequence ID" value="MDT2545978.1"/>
    <property type="molecule type" value="Genomic_DNA"/>
</dbReference>